<sequence>MNISKRAQQFQETLRERGLDLTVVELPDSTRTADDAARALGCEKAQIVKSLVFKDTSTGAPVMVLASGTNRVDEKTLAEQLGSTIGKADADFVKRVTGYSIGGVPPLGHKEQLTLLVDADLLAFEETWAAAGTPHAVFKISGKITDILPEHRVVAVK</sequence>
<dbReference type="InterPro" id="IPR036754">
    <property type="entry name" value="YbaK/aa-tRNA-synt-asso_dom_sf"/>
</dbReference>
<feature type="domain" description="YbaK/aminoacyl-tRNA synthetase-associated" evidence="1">
    <location>
        <begin position="29"/>
        <end position="143"/>
    </location>
</feature>
<proteinExistence type="predicted"/>
<dbReference type="CDD" id="cd04333">
    <property type="entry name" value="ProX_deacylase"/>
    <property type="match status" value="1"/>
</dbReference>
<comment type="caution">
    <text evidence="2">The sequence shown here is derived from an EMBL/GenBank/DDBJ whole genome shotgun (WGS) entry which is preliminary data.</text>
</comment>
<evidence type="ECO:0000313" key="3">
    <source>
        <dbReference type="Proteomes" id="UP000032458"/>
    </source>
</evidence>
<reference evidence="2 3" key="1">
    <citation type="submission" date="2014-09" db="EMBL/GenBank/DDBJ databases">
        <title>Draft genome sequence of Streptomyces natalensis ATCC 27448, producer of the antifungal pimaricin.</title>
        <authorList>
            <person name="Mendes M.V."/>
            <person name="Beites T."/>
            <person name="Pires S."/>
            <person name="Santos C.L."/>
            <person name="Moradas-Ferreira P."/>
        </authorList>
    </citation>
    <scope>NUCLEOTIDE SEQUENCE [LARGE SCALE GENOMIC DNA]</scope>
    <source>
        <strain evidence="2 3">ATCC 27448</strain>
    </source>
</reference>
<dbReference type="RefSeq" id="WP_030063387.1">
    <property type="nucleotide sequence ID" value="NZ_JRKI01000018.1"/>
</dbReference>
<gene>
    <name evidence="2" type="ORF">SNA_13735</name>
</gene>
<dbReference type="Gene3D" id="3.90.960.10">
    <property type="entry name" value="YbaK/aminoacyl-tRNA synthetase-associated domain"/>
    <property type="match status" value="1"/>
</dbReference>
<name>A0A0D7CNA3_9ACTN</name>
<dbReference type="PATRIC" id="fig|1240678.4.peg.2878"/>
<dbReference type="GO" id="GO:0002161">
    <property type="term" value="F:aminoacyl-tRNA deacylase activity"/>
    <property type="evidence" value="ECO:0007669"/>
    <property type="project" value="InterPro"/>
</dbReference>
<protein>
    <submittedName>
        <fullName evidence="2">Membrane protein</fullName>
    </submittedName>
</protein>
<dbReference type="PANTHER" id="PTHR30411:SF1">
    <property type="entry name" value="CYTOPLASMIC PROTEIN"/>
    <property type="match status" value="1"/>
</dbReference>
<dbReference type="PANTHER" id="PTHR30411">
    <property type="entry name" value="CYTOPLASMIC PROTEIN"/>
    <property type="match status" value="1"/>
</dbReference>
<dbReference type="Proteomes" id="UP000032458">
    <property type="component" value="Unassembled WGS sequence"/>
</dbReference>
<evidence type="ECO:0000259" key="1">
    <source>
        <dbReference type="Pfam" id="PF04073"/>
    </source>
</evidence>
<dbReference type="InterPro" id="IPR007214">
    <property type="entry name" value="YbaK/aa-tRNA-synth-assoc-dom"/>
</dbReference>
<organism evidence="2 3">
    <name type="scientific">Streptomyces natalensis ATCC 27448</name>
    <dbReference type="NCBI Taxonomy" id="1240678"/>
    <lineage>
        <taxon>Bacteria</taxon>
        <taxon>Bacillati</taxon>
        <taxon>Actinomycetota</taxon>
        <taxon>Actinomycetes</taxon>
        <taxon>Kitasatosporales</taxon>
        <taxon>Streptomycetaceae</taxon>
        <taxon>Streptomyces</taxon>
    </lineage>
</organism>
<dbReference type="EMBL" id="JRKI01000018">
    <property type="protein sequence ID" value="KIZ17551.1"/>
    <property type="molecule type" value="Genomic_DNA"/>
</dbReference>
<evidence type="ECO:0000313" key="2">
    <source>
        <dbReference type="EMBL" id="KIZ17551.1"/>
    </source>
</evidence>
<dbReference type="Pfam" id="PF04073">
    <property type="entry name" value="tRNA_edit"/>
    <property type="match status" value="1"/>
</dbReference>
<keyword evidence="3" id="KW-1185">Reference proteome</keyword>
<dbReference type="SUPFAM" id="SSF55826">
    <property type="entry name" value="YbaK/ProRS associated domain"/>
    <property type="match status" value="1"/>
</dbReference>
<accession>A0A0D7CNA3</accession>
<dbReference type="AlphaFoldDB" id="A0A0D7CNA3"/>